<dbReference type="Proteomes" id="UP000551499">
    <property type="component" value="Unassembled WGS sequence"/>
</dbReference>
<comment type="caution">
    <text evidence="5">The sequence shown here is derived from an EMBL/GenBank/DDBJ whole genome shotgun (WGS) entry which is preliminary data.</text>
</comment>
<dbReference type="GO" id="GO:0043565">
    <property type="term" value="F:sequence-specific DNA binding"/>
    <property type="evidence" value="ECO:0007669"/>
    <property type="project" value="InterPro"/>
</dbReference>
<evidence type="ECO:0000256" key="3">
    <source>
        <dbReference type="ARBA" id="ARBA00023163"/>
    </source>
</evidence>
<proteinExistence type="predicted"/>
<name>A0A841UIS3_MICAE</name>
<evidence type="ECO:0000256" key="1">
    <source>
        <dbReference type="ARBA" id="ARBA00023015"/>
    </source>
</evidence>
<dbReference type="Gene3D" id="1.10.10.60">
    <property type="entry name" value="Homeodomain-like"/>
    <property type="match status" value="1"/>
</dbReference>
<dbReference type="EMBL" id="JACEGB010000087">
    <property type="protein sequence ID" value="MBC1190268.1"/>
    <property type="molecule type" value="Genomic_DNA"/>
</dbReference>
<dbReference type="PANTHER" id="PTHR47893:SF1">
    <property type="entry name" value="REGULATORY PROTEIN PCHR"/>
    <property type="match status" value="1"/>
</dbReference>
<protein>
    <submittedName>
        <fullName evidence="5">Helix-turn-helix domain-containing protein</fullName>
    </submittedName>
</protein>
<evidence type="ECO:0000256" key="2">
    <source>
        <dbReference type="ARBA" id="ARBA00023125"/>
    </source>
</evidence>
<dbReference type="Pfam" id="PF12833">
    <property type="entry name" value="HTH_18"/>
    <property type="match status" value="1"/>
</dbReference>
<feature type="domain" description="HTH araC/xylS-type" evidence="4">
    <location>
        <begin position="197"/>
        <end position="297"/>
    </location>
</feature>
<dbReference type="SMART" id="SM00342">
    <property type="entry name" value="HTH_ARAC"/>
    <property type="match status" value="1"/>
</dbReference>
<keyword evidence="1" id="KW-0805">Transcription regulation</keyword>
<sequence length="297" mass="35171">MVDPKQEFRVMQLAEGPMRLDMWQLQLDRAIFEFRYLHAPLRVRGNKKNNNLVFEFILSPVLGPYISHGFKITQDTLYGFDNDRSIDLVLPANLLMGTLIINREIFEDCLQVMERSDLDDHFLANNYIQSMGSFSSVQDYLRELYGLVRRQDRFLEQPQISRLILEDYLPLLIESVPHKRGKYRNPERFFRQWQLAQKAEEYMLAHLDRPITLKDLCEILRSSKTPLNYAFQEVFTMSPMTYLKLLRLHAVHRALKVAEPTTKISDVARQFGFWHLGRFSQYYRQLFGQLPSETIAR</sequence>
<evidence type="ECO:0000313" key="6">
    <source>
        <dbReference type="Proteomes" id="UP000551499"/>
    </source>
</evidence>
<reference evidence="5 6" key="1">
    <citation type="submission" date="2020-07" db="EMBL/GenBank/DDBJ databases">
        <title>Genomes of two Microcystis aeruginosa (Cyanobacteria) strains from Florida (USA) with disparate toxicogenic potential.</title>
        <authorList>
            <person name="Lefler F.W."/>
            <person name="Barbosa M."/>
            <person name="Berthold D.E."/>
            <person name="Laughinghouse H.D. IV."/>
        </authorList>
    </citation>
    <scope>NUCLEOTIDE SEQUENCE [LARGE SCALE GENOMIC DNA]</scope>
    <source>
        <strain evidence="5 6">BLCCF108</strain>
    </source>
</reference>
<dbReference type="PANTHER" id="PTHR47893">
    <property type="entry name" value="REGULATORY PROTEIN PCHR"/>
    <property type="match status" value="1"/>
</dbReference>
<dbReference type="InterPro" id="IPR018062">
    <property type="entry name" value="HTH_AraC-typ_CS"/>
</dbReference>
<organism evidence="5 6">
    <name type="scientific">Microcystis aeruginosa BLCC-F108</name>
    <dbReference type="NCBI Taxonomy" id="2755317"/>
    <lineage>
        <taxon>Bacteria</taxon>
        <taxon>Bacillati</taxon>
        <taxon>Cyanobacteriota</taxon>
        <taxon>Cyanophyceae</taxon>
        <taxon>Oscillatoriophycideae</taxon>
        <taxon>Chroococcales</taxon>
        <taxon>Microcystaceae</taxon>
        <taxon>Microcystis</taxon>
    </lineage>
</organism>
<dbReference type="InterPro" id="IPR009057">
    <property type="entry name" value="Homeodomain-like_sf"/>
</dbReference>
<keyword evidence="2" id="KW-0238">DNA-binding</keyword>
<dbReference type="InterPro" id="IPR053142">
    <property type="entry name" value="PchR_regulatory_protein"/>
</dbReference>
<dbReference type="PROSITE" id="PS00041">
    <property type="entry name" value="HTH_ARAC_FAMILY_1"/>
    <property type="match status" value="1"/>
</dbReference>
<dbReference type="SUPFAM" id="SSF46689">
    <property type="entry name" value="Homeodomain-like"/>
    <property type="match status" value="2"/>
</dbReference>
<keyword evidence="3" id="KW-0804">Transcription</keyword>
<evidence type="ECO:0000313" key="5">
    <source>
        <dbReference type="EMBL" id="MBC1190268.1"/>
    </source>
</evidence>
<dbReference type="AlphaFoldDB" id="A0A841UIS3"/>
<dbReference type="InterPro" id="IPR018060">
    <property type="entry name" value="HTH_AraC"/>
</dbReference>
<accession>A0A841UIS3</accession>
<evidence type="ECO:0000259" key="4">
    <source>
        <dbReference type="PROSITE" id="PS01124"/>
    </source>
</evidence>
<dbReference type="GO" id="GO:0003700">
    <property type="term" value="F:DNA-binding transcription factor activity"/>
    <property type="evidence" value="ECO:0007669"/>
    <property type="project" value="InterPro"/>
</dbReference>
<gene>
    <name evidence="5" type="ORF">H0902_05335</name>
</gene>
<dbReference type="PROSITE" id="PS01124">
    <property type="entry name" value="HTH_ARAC_FAMILY_2"/>
    <property type="match status" value="1"/>
</dbReference>